<organism evidence="2 3">
    <name type="scientific">Toxoplasma gondii TgCATBr9</name>
    <dbReference type="NCBI Taxonomy" id="943120"/>
    <lineage>
        <taxon>Eukaryota</taxon>
        <taxon>Sar</taxon>
        <taxon>Alveolata</taxon>
        <taxon>Apicomplexa</taxon>
        <taxon>Conoidasida</taxon>
        <taxon>Coccidia</taxon>
        <taxon>Eucoccidiorida</taxon>
        <taxon>Eimeriorina</taxon>
        <taxon>Sarcocystidae</taxon>
        <taxon>Toxoplasma</taxon>
    </lineage>
</organism>
<feature type="compositionally biased region" description="Acidic residues" evidence="1">
    <location>
        <begin position="57"/>
        <end position="79"/>
    </location>
</feature>
<dbReference type="EMBL" id="AFHV02001644">
    <property type="protein sequence ID" value="PUA88548.1"/>
    <property type="molecule type" value="Genomic_DNA"/>
</dbReference>
<evidence type="ECO:0000256" key="1">
    <source>
        <dbReference type="SAM" id="MobiDB-lite"/>
    </source>
</evidence>
<accession>A0A2T6IT87</accession>
<reference evidence="2 3" key="1">
    <citation type="journal article" date="2016" name="Nat. Commun.">
        <title>Local admixture of amplified and diversified secreted pathogenesis determinants shapes mosaic Toxoplasma gondii genomes.</title>
        <authorList>
            <person name="Lorenzi H."/>
            <person name="Khan A."/>
            <person name="Behnke M.S."/>
            <person name="Namasivayam S."/>
            <person name="Swapna L.S."/>
            <person name="Hadjithomas M."/>
            <person name="Karamycheva S."/>
            <person name="Pinney D."/>
            <person name="Brunk B.P."/>
            <person name="Ajioka J.W."/>
            <person name="Ajzenberg D."/>
            <person name="Boothroyd J.C."/>
            <person name="Boyle J.P."/>
            <person name="Darde M.L."/>
            <person name="Diaz-Miranda M.A."/>
            <person name="Dubey J.P."/>
            <person name="Fritz H.M."/>
            <person name="Gennari S.M."/>
            <person name="Gregory B.D."/>
            <person name="Kim K."/>
            <person name="Saeij J.P."/>
            <person name="Su C."/>
            <person name="White M.W."/>
            <person name="Zhu X.Q."/>
            <person name="Howe D.K."/>
            <person name="Rosenthal B.M."/>
            <person name="Grigg M.E."/>
            <person name="Parkinson J."/>
            <person name="Liu L."/>
            <person name="Kissinger J.C."/>
            <person name="Roos D.S."/>
            <person name="Sibley L.D."/>
        </authorList>
    </citation>
    <scope>NUCLEOTIDE SEQUENCE [LARGE SCALE GENOMIC DNA]</scope>
    <source>
        <strain evidence="2 3">TgCATBr9</strain>
    </source>
</reference>
<dbReference type="Proteomes" id="UP000244488">
    <property type="component" value="Unassembled WGS sequence"/>
</dbReference>
<feature type="compositionally biased region" description="Basic and acidic residues" evidence="1">
    <location>
        <begin position="95"/>
        <end position="123"/>
    </location>
</feature>
<protein>
    <submittedName>
        <fullName evidence="2">Uncharacterized protein</fullName>
    </submittedName>
</protein>
<sequence>MIRTWPGTTGFRFVKAMERELQKKTMPLSIGHLENRYVSVGSSAPRCRCQSTYSAGEETDGQEEETEEEGRDFESEVEESNAILLRKQGVKFTKKREDTKGEREAPATRPRTDGRHRDMDRQQEAFCPSRQATTLGTN</sequence>
<gene>
    <name evidence="2" type="ORF">TGBR9_358250</name>
</gene>
<evidence type="ECO:0000313" key="3">
    <source>
        <dbReference type="Proteomes" id="UP000244488"/>
    </source>
</evidence>
<evidence type="ECO:0000313" key="2">
    <source>
        <dbReference type="EMBL" id="PUA88548.1"/>
    </source>
</evidence>
<comment type="caution">
    <text evidence="2">The sequence shown here is derived from an EMBL/GenBank/DDBJ whole genome shotgun (WGS) entry which is preliminary data.</text>
</comment>
<feature type="region of interest" description="Disordered" evidence="1">
    <location>
        <begin position="51"/>
        <end position="138"/>
    </location>
</feature>
<proteinExistence type="predicted"/>
<name>A0A2T6IT87_TOXGO</name>
<dbReference type="AlphaFoldDB" id="A0A2T6IT87"/>
<dbReference type="VEuPathDB" id="ToxoDB:TGBR9_358250"/>